<accession>A0ABM0GLT3</accession>
<gene>
    <name evidence="12" type="primary">LOC100374365</name>
</gene>
<feature type="coiled-coil region" evidence="10">
    <location>
        <begin position="43"/>
        <end position="77"/>
    </location>
</feature>
<dbReference type="GeneID" id="100374365"/>
<keyword evidence="5" id="KW-0493">Microtubule</keyword>
<proteinExistence type="inferred from homology"/>
<keyword evidence="9" id="KW-0131">Cell cycle</keyword>
<evidence type="ECO:0000256" key="8">
    <source>
        <dbReference type="ARBA" id="ARBA00023212"/>
    </source>
</evidence>
<organism evidence="11 12">
    <name type="scientific">Saccoglossus kowalevskii</name>
    <name type="common">Acorn worm</name>
    <dbReference type="NCBI Taxonomy" id="10224"/>
    <lineage>
        <taxon>Eukaryota</taxon>
        <taxon>Metazoa</taxon>
        <taxon>Hemichordata</taxon>
        <taxon>Enteropneusta</taxon>
        <taxon>Harrimaniidae</taxon>
        <taxon>Saccoglossus</taxon>
    </lineage>
</organism>
<evidence type="ECO:0000256" key="7">
    <source>
        <dbReference type="ARBA" id="ARBA00023054"/>
    </source>
</evidence>
<evidence type="ECO:0000256" key="5">
    <source>
        <dbReference type="ARBA" id="ARBA00022701"/>
    </source>
</evidence>
<feature type="coiled-coil region" evidence="10">
    <location>
        <begin position="249"/>
        <end position="276"/>
    </location>
</feature>
<keyword evidence="4" id="KW-0132">Cell division</keyword>
<dbReference type="PANTHER" id="PTHR31570">
    <property type="entry name" value="HAUS AUGMIN-LIKE COMPLEX SUBUNIT 1"/>
    <property type="match status" value="1"/>
</dbReference>
<keyword evidence="3" id="KW-0963">Cytoplasm</keyword>
<evidence type="ECO:0000313" key="12">
    <source>
        <dbReference type="RefSeq" id="XP_002732759.1"/>
    </source>
</evidence>
<reference evidence="12" key="1">
    <citation type="submission" date="2025-08" db="UniProtKB">
        <authorList>
            <consortium name="RefSeq"/>
        </authorList>
    </citation>
    <scope>IDENTIFICATION</scope>
    <source>
        <tissue evidence="12">Testes</tissue>
    </source>
</reference>
<evidence type="ECO:0000256" key="3">
    <source>
        <dbReference type="ARBA" id="ARBA00022490"/>
    </source>
</evidence>
<keyword evidence="7 10" id="KW-0175">Coiled coil</keyword>
<sequence length="279" mass="31877">MATGLMDRKHRHVQAWLDRLFVGSDVPQYEINERTIDILYDLMERNESRDKEAEALIEDLNQKAEEYNVEAVRHANILHSVGISVGNLSKSGSVSLATLASAANMLELKDASMSSYLLGLTRLSDEIALTSETREEEQSTIDELFSKTQNAWIKSSYLKKHLHSLEKQKEQKDAELKRKSQNAGFLHDKVQQYKDRLHHLQGELNKSGVDASIYHHTLVKRAEELKKLKDQVAPLRIKLDTYHKLPADPSLAEVKVEEAKRELDDLEKEIGSHINQMEL</sequence>
<dbReference type="PANTHER" id="PTHR31570:SF1">
    <property type="entry name" value="HAUS AUGMIN-LIKE COMPLEX SUBUNIT 1"/>
    <property type="match status" value="1"/>
</dbReference>
<comment type="subcellular location">
    <subcellularLocation>
        <location evidence="1">Cytoplasm</location>
        <location evidence="1">Cytoskeleton</location>
        <location evidence="1">Spindle</location>
    </subcellularLocation>
</comment>
<evidence type="ECO:0000256" key="10">
    <source>
        <dbReference type="SAM" id="Coils"/>
    </source>
</evidence>
<evidence type="ECO:0000313" key="11">
    <source>
        <dbReference type="Proteomes" id="UP000694865"/>
    </source>
</evidence>
<evidence type="ECO:0000256" key="1">
    <source>
        <dbReference type="ARBA" id="ARBA00004186"/>
    </source>
</evidence>
<comment type="similarity">
    <text evidence="2">Belongs to the HAUS1 family.</text>
</comment>
<evidence type="ECO:0000256" key="6">
    <source>
        <dbReference type="ARBA" id="ARBA00022776"/>
    </source>
</evidence>
<dbReference type="Proteomes" id="UP000694865">
    <property type="component" value="Unplaced"/>
</dbReference>
<evidence type="ECO:0000256" key="2">
    <source>
        <dbReference type="ARBA" id="ARBA00005479"/>
    </source>
</evidence>
<protein>
    <submittedName>
        <fullName evidence="12">HAUS augmin-like complex subunit 1-like</fullName>
    </submittedName>
</protein>
<dbReference type="PRINTS" id="PR02087">
    <property type="entry name" value="HAUSAUGMINL1"/>
</dbReference>
<keyword evidence="11" id="KW-1185">Reference proteome</keyword>
<dbReference type="RefSeq" id="XP_002732759.1">
    <property type="nucleotide sequence ID" value="XM_002732713.2"/>
</dbReference>
<keyword evidence="8" id="KW-0206">Cytoskeleton</keyword>
<dbReference type="Pfam" id="PF25762">
    <property type="entry name" value="HAUS1"/>
    <property type="match status" value="1"/>
</dbReference>
<evidence type="ECO:0000256" key="4">
    <source>
        <dbReference type="ARBA" id="ARBA00022618"/>
    </source>
</evidence>
<evidence type="ECO:0000256" key="9">
    <source>
        <dbReference type="ARBA" id="ARBA00023306"/>
    </source>
</evidence>
<keyword evidence="6" id="KW-0498">Mitosis</keyword>
<name>A0ABM0GLT3_SACKO</name>
<dbReference type="InterPro" id="IPR026243">
    <property type="entry name" value="HAUS1"/>
</dbReference>